<gene>
    <name evidence="1" type="ORF">AFUS01_LOCUS3581</name>
</gene>
<feature type="non-terminal residue" evidence="1">
    <location>
        <position position="1"/>
    </location>
</feature>
<reference evidence="1" key="1">
    <citation type="submission" date="2021-06" db="EMBL/GenBank/DDBJ databases">
        <authorList>
            <person name="Hodson N. C."/>
            <person name="Mongue J. A."/>
            <person name="Jaron S. K."/>
        </authorList>
    </citation>
    <scope>NUCLEOTIDE SEQUENCE</scope>
</reference>
<evidence type="ECO:0000313" key="1">
    <source>
        <dbReference type="EMBL" id="CAG7691396.1"/>
    </source>
</evidence>
<accession>A0A8J2NPW1</accession>
<organism evidence="1 2">
    <name type="scientific">Allacma fusca</name>
    <dbReference type="NCBI Taxonomy" id="39272"/>
    <lineage>
        <taxon>Eukaryota</taxon>
        <taxon>Metazoa</taxon>
        <taxon>Ecdysozoa</taxon>
        <taxon>Arthropoda</taxon>
        <taxon>Hexapoda</taxon>
        <taxon>Collembola</taxon>
        <taxon>Symphypleona</taxon>
        <taxon>Sminthuridae</taxon>
        <taxon>Allacma</taxon>
    </lineage>
</organism>
<proteinExistence type="predicted"/>
<keyword evidence="2" id="KW-1185">Reference proteome</keyword>
<dbReference type="Proteomes" id="UP000708208">
    <property type="component" value="Unassembled WGS sequence"/>
</dbReference>
<comment type="caution">
    <text evidence="1">The sequence shown here is derived from an EMBL/GenBank/DDBJ whole genome shotgun (WGS) entry which is preliminary data.</text>
</comment>
<dbReference type="AlphaFoldDB" id="A0A8J2NPW1"/>
<dbReference type="EMBL" id="CAJVCH010021639">
    <property type="protein sequence ID" value="CAG7691396.1"/>
    <property type="molecule type" value="Genomic_DNA"/>
</dbReference>
<name>A0A8J2NPW1_9HEXA</name>
<protein>
    <submittedName>
        <fullName evidence="1">Uncharacterized protein</fullName>
    </submittedName>
</protein>
<evidence type="ECO:0000313" key="2">
    <source>
        <dbReference type="Proteomes" id="UP000708208"/>
    </source>
</evidence>
<sequence length="90" mass="10230">IAYSHYLLSSFSNLVFHNDCHNSRCFRHLPIGAPMANGFKRCPRCWLLTHPCGRHSLAYEVHLNNVNLEEVDPIFFKCSATTTSCSTTKT</sequence>